<dbReference type="AlphaFoldDB" id="A0A517DVX3"/>
<keyword evidence="3" id="KW-1185">Reference proteome</keyword>
<proteinExistence type="predicted"/>
<evidence type="ECO:0000256" key="1">
    <source>
        <dbReference type="SAM" id="SignalP"/>
    </source>
</evidence>
<evidence type="ECO:0000313" key="3">
    <source>
        <dbReference type="Proteomes" id="UP000320776"/>
    </source>
</evidence>
<dbReference type="RefSeq" id="WP_144350999.1">
    <property type="nucleotide sequence ID" value="NZ_CP036259.1"/>
</dbReference>
<accession>A0A517DVX3</accession>
<name>A0A517DVX3_9FIRM</name>
<dbReference type="KEGG" id="sted:SPTER_29000"/>
<evidence type="ECO:0008006" key="4">
    <source>
        <dbReference type="Google" id="ProtNLM"/>
    </source>
</evidence>
<dbReference type="SUPFAM" id="SSF69318">
    <property type="entry name" value="Integrin alpha N-terminal domain"/>
    <property type="match status" value="1"/>
</dbReference>
<evidence type="ECO:0000313" key="2">
    <source>
        <dbReference type="EMBL" id="QDR81514.1"/>
    </source>
</evidence>
<feature type="chain" id="PRO_5021901637" description="Repeat domain in Vibrio, Colwellia, Bradyrhizobium and Shewanella" evidence="1">
    <location>
        <begin position="25"/>
        <end position="297"/>
    </location>
</feature>
<gene>
    <name evidence="2" type="ORF">SPTER_29000</name>
</gene>
<organism evidence="2 3">
    <name type="scientific">Sporomusa termitida</name>
    <dbReference type="NCBI Taxonomy" id="2377"/>
    <lineage>
        <taxon>Bacteria</taxon>
        <taxon>Bacillati</taxon>
        <taxon>Bacillota</taxon>
        <taxon>Negativicutes</taxon>
        <taxon>Selenomonadales</taxon>
        <taxon>Sporomusaceae</taxon>
        <taxon>Sporomusa</taxon>
    </lineage>
</organism>
<dbReference type="Proteomes" id="UP000320776">
    <property type="component" value="Chromosome"/>
</dbReference>
<dbReference type="EMBL" id="CP036259">
    <property type="protein sequence ID" value="QDR81514.1"/>
    <property type="molecule type" value="Genomic_DNA"/>
</dbReference>
<reference evidence="2 3" key="1">
    <citation type="submission" date="2019-02" db="EMBL/GenBank/DDBJ databases">
        <title>Closed genome of Sporomusa termitida DSM 4440.</title>
        <authorList>
            <person name="Poehlein A."/>
            <person name="Daniel R."/>
        </authorList>
    </citation>
    <scope>NUCLEOTIDE SEQUENCE [LARGE SCALE GENOMIC DNA]</scope>
    <source>
        <strain evidence="2 3">DSM 4440</strain>
    </source>
</reference>
<feature type="signal peptide" evidence="1">
    <location>
        <begin position="1"/>
        <end position="24"/>
    </location>
</feature>
<protein>
    <recommendedName>
        <fullName evidence="4">Repeat domain in Vibrio, Colwellia, Bradyrhizobium and Shewanella</fullName>
    </recommendedName>
</protein>
<dbReference type="OrthoDB" id="1653343at2"/>
<dbReference type="InterPro" id="IPR028994">
    <property type="entry name" value="Integrin_alpha_N"/>
</dbReference>
<keyword evidence="1" id="KW-0732">Signal</keyword>
<sequence length="297" mass="32029">MDNKHYLAAVLLLSILVMPVGALAGQNKTGYTPNPGCNRNDGLLGSTREAAAAFAIDWQLPAGFKVLDIQAEDITGDGMPDRVYLIGQKPATASGYADSFKLIVENGAAKTRTETDLASMGGYEARLFLGDFTGDHVADVLVTAATGGSGGWYDNRVVTFISKDTVIFNQQDNSKIFVSGQFKDGYKIELYNEAGAGSAVTLDVGERKADYVRLGLYDHKGTLKQQTRAMVTPFGRLEPVDVNNDGIYELKGLQRITGAYNADGLATVEIVLAYTGQEWQPRSVGLHINLHLTPDSR</sequence>